<dbReference type="Proteomes" id="UP000054007">
    <property type="component" value="Unassembled WGS sequence"/>
</dbReference>
<evidence type="ECO:0000313" key="1">
    <source>
        <dbReference type="EMBL" id="KIY63046.1"/>
    </source>
</evidence>
<keyword evidence="2" id="KW-1185">Reference proteome</keyword>
<protein>
    <submittedName>
        <fullName evidence="1">Uncharacterized protein</fullName>
    </submittedName>
</protein>
<feature type="non-terminal residue" evidence="1">
    <location>
        <position position="82"/>
    </location>
</feature>
<name>A0A0D7B0J9_9AGAR</name>
<organism evidence="1 2">
    <name type="scientific">Cylindrobasidium torrendii FP15055 ss-10</name>
    <dbReference type="NCBI Taxonomy" id="1314674"/>
    <lineage>
        <taxon>Eukaryota</taxon>
        <taxon>Fungi</taxon>
        <taxon>Dikarya</taxon>
        <taxon>Basidiomycota</taxon>
        <taxon>Agaricomycotina</taxon>
        <taxon>Agaricomycetes</taxon>
        <taxon>Agaricomycetidae</taxon>
        <taxon>Agaricales</taxon>
        <taxon>Marasmiineae</taxon>
        <taxon>Physalacriaceae</taxon>
        <taxon>Cylindrobasidium</taxon>
    </lineage>
</organism>
<evidence type="ECO:0000313" key="2">
    <source>
        <dbReference type="Proteomes" id="UP000054007"/>
    </source>
</evidence>
<gene>
    <name evidence="1" type="ORF">CYLTODRAFT_338017</name>
</gene>
<dbReference type="OrthoDB" id="3232711at2759"/>
<feature type="non-terminal residue" evidence="1">
    <location>
        <position position="1"/>
    </location>
</feature>
<dbReference type="STRING" id="1314674.A0A0D7B0J9"/>
<accession>A0A0D7B0J9</accession>
<proteinExistence type="predicted"/>
<sequence>VRNEWAKALARRDRWTEEVLLLKKEMARVFRSLYHDAEVWERRASQTPEHLDEAIAAGYRAYALKTADALGSVREKFCERWQ</sequence>
<dbReference type="AlphaFoldDB" id="A0A0D7B0J9"/>
<reference evidence="1 2" key="1">
    <citation type="journal article" date="2015" name="Fungal Genet. Biol.">
        <title>Evolution of novel wood decay mechanisms in Agaricales revealed by the genome sequences of Fistulina hepatica and Cylindrobasidium torrendii.</title>
        <authorList>
            <person name="Floudas D."/>
            <person name="Held B.W."/>
            <person name="Riley R."/>
            <person name="Nagy L.G."/>
            <person name="Koehler G."/>
            <person name="Ransdell A.S."/>
            <person name="Younus H."/>
            <person name="Chow J."/>
            <person name="Chiniquy J."/>
            <person name="Lipzen A."/>
            <person name="Tritt A."/>
            <person name="Sun H."/>
            <person name="Haridas S."/>
            <person name="LaButti K."/>
            <person name="Ohm R.A."/>
            <person name="Kues U."/>
            <person name="Blanchette R.A."/>
            <person name="Grigoriev I.V."/>
            <person name="Minto R.E."/>
            <person name="Hibbett D.S."/>
        </authorList>
    </citation>
    <scope>NUCLEOTIDE SEQUENCE [LARGE SCALE GENOMIC DNA]</scope>
    <source>
        <strain evidence="1 2">FP15055 ss-10</strain>
    </source>
</reference>
<dbReference type="EMBL" id="KN880726">
    <property type="protein sequence ID" value="KIY63046.1"/>
    <property type="molecule type" value="Genomic_DNA"/>
</dbReference>